<dbReference type="Proteomes" id="UP001335648">
    <property type="component" value="Unassembled WGS sequence"/>
</dbReference>
<gene>
    <name evidence="1" type="ORF">CesoFtcFv8_024555</name>
</gene>
<sequence length="67" mass="7658">MTTSLSPCQCTFRENIRSRRGHPLSPGLDEIYHGVYKTRTLPTSLTWWLCKITMKTSMLQHQGSSST</sequence>
<evidence type="ECO:0000313" key="1">
    <source>
        <dbReference type="EMBL" id="KAK5879232.1"/>
    </source>
</evidence>
<comment type="caution">
    <text evidence="1">The sequence shown here is derived from an EMBL/GenBank/DDBJ whole genome shotgun (WGS) entry which is preliminary data.</text>
</comment>
<name>A0AAN8GF45_9TELE</name>
<dbReference type="AlphaFoldDB" id="A0AAN8GF45"/>
<evidence type="ECO:0000313" key="2">
    <source>
        <dbReference type="Proteomes" id="UP001335648"/>
    </source>
</evidence>
<reference evidence="1 2" key="1">
    <citation type="journal article" date="2023" name="Mol. Biol. Evol.">
        <title>Genomics of Secondarily Temperate Adaptation in the Only Non-Antarctic Icefish.</title>
        <authorList>
            <person name="Rivera-Colon A.G."/>
            <person name="Rayamajhi N."/>
            <person name="Minhas B.F."/>
            <person name="Madrigal G."/>
            <person name="Bilyk K.T."/>
            <person name="Yoon V."/>
            <person name="Hune M."/>
            <person name="Gregory S."/>
            <person name="Cheng C.H.C."/>
            <person name="Catchen J.M."/>
        </authorList>
    </citation>
    <scope>NUCLEOTIDE SEQUENCE [LARGE SCALE GENOMIC DNA]</scope>
    <source>
        <strain evidence="1">JC2023a</strain>
    </source>
</reference>
<organism evidence="1 2">
    <name type="scientific">Champsocephalus esox</name>
    <name type="common">pike icefish</name>
    <dbReference type="NCBI Taxonomy" id="159716"/>
    <lineage>
        <taxon>Eukaryota</taxon>
        <taxon>Metazoa</taxon>
        <taxon>Chordata</taxon>
        <taxon>Craniata</taxon>
        <taxon>Vertebrata</taxon>
        <taxon>Euteleostomi</taxon>
        <taxon>Actinopterygii</taxon>
        <taxon>Neopterygii</taxon>
        <taxon>Teleostei</taxon>
        <taxon>Neoteleostei</taxon>
        <taxon>Acanthomorphata</taxon>
        <taxon>Eupercaria</taxon>
        <taxon>Perciformes</taxon>
        <taxon>Notothenioidei</taxon>
        <taxon>Channichthyidae</taxon>
        <taxon>Champsocephalus</taxon>
    </lineage>
</organism>
<keyword evidence="2" id="KW-1185">Reference proteome</keyword>
<proteinExistence type="predicted"/>
<protein>
    <submittedName>
        <fullName evidence="1">Uncharacterized protein</fullName>
    </submittedName>
</protein>
<accession>A0AAN8GF45</accession>
<dbReference type="EMBL" id="JAULUE010002065">
    <property type="protein sequence ID" value="KAK5879232.1"/>
    <property type="molecule type" value="Genomic_DNA"/>
</dbReference>